<evidence type="ECO:0000313" key="1">
    <source>
        <dbReference type="EMBL" id="GAI14320.1"/>
    </source>
</evidence>
<dbReference type="AlphaFoldDB" id="X1MHX6"/>
<dbReference type="EMBL" id="BARV01006543">
    <property type="protein sequence ID" value="GAI14320.1"/>
    <property type="molecule type" value="Genomic_DNA"/>
</dbReference>
<reference evidence="1" key="1">
    <citation type="journal article" date="2014" name="Front. Microbiol.">
        <title>High frequency of phylogenetically diverse reductive dehalogenase-homologous genes in deep subseafloor sedimentary metagenomes.</title>
        <authorList>
            <person name="Kawai M."/>
            <person name="Futagami T."/>
            <person name="Toyoda A."/>
            <person name="Takaki Y."/>
            <person name="Nishi S."/>
            <person name="Hori S."/>
            <person name="Arai W."/>
            <person name="Tsubouchi T."/>
            <person name="Morono Y."/>
            <person name="Uchiyama I."/>
            <person name="Ito T."/>
            <person name="Fujiyama A."/>
            <person name="Inagaki F."/>
            <person name="Takami H."/>
        </authorList>
    </citation>
    <scope>NUCLEOTIDE SEQUENCE</scope>
    <source>
        <strain evidence="1">Expedition CK06-06</strain>
    </source>
</reference>
<protein>
    <submittedName>
        <fullName evidence="1">Uncharacterized protein</fullName>
    </submittedName>
</protein>
<organism evidence="1">
    <name type="scientific">marine sediment metagenome</name>
    <dbReference type="NCBI Taxonomy" id="412755"/>
    <lineage>
        <taxon>unclassified sequences</taxon>
        <taxon>metagenomes</taxon>
        <taxon>ecological metagenomes</taxon>
    </lineage>
</organism>
<proteinExistence type="predicted"/>
<accession>X1MHX6</accession>
<sequence length="146" mass="16340">MALEERINEVKAIEGYIHHELKSQEHGDKVQNYTFWFERDGKMRTYAVSFLVVDQGEPSEAAYCYDTSHIISPATPFKDEVEAGVVAFQASHPSYEKLYVKNCSEDMKMAFVSGYNVTGDNAEAVEAVVYKKDGSLAFKLLPAATV</sequence>
<gene>
    <name evidence="1" type="ORF">S06H3_13403</name>
</gene>
<comment type="caution">
    <text evidence="1">The sequence shown here is derived from an EMBL/GenBank/DDBJ whole genome shotgun (WGS) entry which is preliminary data.</text>
</comment>
<name>X1MHX6_9ZZZZ</name>